<dbReference type="PROSITE" id="PS51435">
    <property type="entry name" value="AP_NUCLEASE_F1_4"/>
    <property type="match status" value="1"/>
</dbReference>
<keyword evidence="6" id="KW-0464">Manganese</keyword>
<dbReference type="STRING" id="106004.A0A1Y2DJN0"/>
<dbReference type="Gene3D" id="2.40.50.140">
    <property type="entry name" value="Nucleic acid-binding proteins"/>
    <property type="match status" value="1"/>
</dbReference>
<feature type="binding site" evidence="6">
    <location>
        <position position="567"/>
    </location>
    <ligand>
        <name>Mg(2+)</name>
        <dbReference type="ChEBI" id="CHEBI:18420"/>
        <label>1</label>
    </ligand>
</feature>
<dbReference type="GO" id="GO:0006284">
    <property type="term" value="P:base-excision repair"/>
    <property type="evidence" value="ECO:0007669"/>
    <property type="project" value="TreeGrafter"/>
</dbReference>
<dbReference type="OrthoDB" id="498125at2759"/>
<dbReference type="InterPro" id="IPR005135">
    <property type="entry name" value="Endo/exonuclease/phosphatase"/>
</dbReference>
<feature type="region of interest" description="Disordered" evidence="9">
    <location>
        <begin position="71"/>
        <end position="113"/>
    </location>
</feature>
<evidence type="ECO:0000256" key="2">
    <source>
        <dbReference type="ARBA" id="ARBA00022723"/>
    </source>
</evidence>
<evidence type="ECO:0000259" key="10">
    <source>
        <dbReference type="Pfam" id="PF03372"/>
    </source>
</evidence>
<gene>
    <name evidence="11" type="ORF">BCR35DRAFT_355322</name>
</gene>
<feature type="binding site" evidence="6">
    <location>
        <position position="672"/>
    </location>
    <ligand>
        <name>Mg(2+)</name>
        <dbReference type="ChEBI" id="CHEBI:18420"/>
        <label>1</label>
    </ligand>
</feature>
<dbReference type="EMBL" id="MCGR01000076">
    <property type="protein sequence ID" value="ORY59440.1"/>
    <property type="molecule type" value="Genomic_DNA"/>
</dbReference>
<feature type="compositionally biased region" description="Basic and acidic residues" evidence="9">
    <location>
        <begin position="357"/>
        <end position="377"/>
    </location>
</feature>
<evidence type="ECO:0000256" key="9">
    <source>
        <dbReference type="SAM" id="MobiDB-lite"/>
    </source>
</evidence>
<feature type="binding site" evidence="6">
    <location>
        <position position="671"/>
    </location>
    <ligand>
        <name>Mg(2+)</name>
        <dbReference type="ChEBI" id="CHEBI:18420"/>
        <label>1</label>
    </ligand>
</feature>
<evidence type="ECO:0000313" key="11">
    <source>
        <dbReference type="EMBL" id="ORY59440.1"/>
    </source>
</evidence>
<feature type="compositionally biased region" description="Pro residues" evidence="9">
    <location>
        <begin position="48"/>
        <end position="60"/>
    </location>
</feature>
<evidence type="ECO:0000256" key="5">
    <source>
        <dbReference type="PIRSR" id="PIRSR604808-1"/>
    </source>
</evidence>
<keyword evidence="2 6" id="KW-0479">Metal-binding</keyword>
<keyword evidence="8" id="KW-0227">DNA damage</keyword>
<dbReference type="GO" id="GO:0008081">
    <property type="term" value="F:phosphoric diester hydrolase activity"/>
    <property type="evidence" value="ECO:0007669"/>
    <property type="project" value="TreeGrafter"/>
</dbReference>
<protein>
    <recommendedName>
        <fullName evidence="8">DNA-(apurinic or apyrimidinic site) endonuclease</fullName>
        <ecNumber evidence="8">3.1.-.-</ecNumber>
    </recommendedName>
</protein>
<feature type="site" description="Interaction with DNA substrate" evidence="7">
    <location>
        <position position="672"/>
    </location>
</feature>
<accession>A0A1Y2DJN0</accession>
<dbReference type="NCBIfam" id="TIGR00195">
    <property type="entry name" value="exoDNase_III"/>
    <property type="match status" value="1"/>
</dbReference>
<comment type="caution">
    <text evidence="11">The sequence shown here is derived from an EMBL/GenBank/DDBJ whole genome shotgun (WGS) entry which is preliminary data.</text>
</comment>
<evidence type="ECO:0000256" key="4">
    <source>
        <dbReference type="ARBA" id="ARBA00022842"/>
    </source>
</evidence>
<dbReference type="Pfam" id="PF03372">
    <property type="entry name" value="Exo_endo_phos"/>
    <property type="match status" value="1"/>
</dbReference>
<dbReference type="EC" id="3.1.-.-" evidence="8"/>
<dbReference type="SUPFAM" id="SSF50249">
    <property type="entry name" value="Nucleic acid-binding proteins"/>
    <property type="match status" value="1"/>
</dbReference>
<dbReference type="GO" id="GO:0005634">
    <property type="term" value="C:nucleus"/>
    <property type="evidence" value="ECO:0007669"/>
    <property type="project" value="TreeGrafter"/>
</dbReference>
<evidence type="ECO:0000256" key="7">
    <source>
        <dbReference type="PIRSR" id="PIRSR604808-3"/>
    </source>
</evidence>
<feature type="active site" description="Proton acceptor" evidence="5">
    <location>
        <position position="672"/>
    </location>
</feature>
<dbReference type="GO" id="GO:0008311">
    <property type="term" value="F:double-stranded DNA 3'-5' DNA exonuclease activity"/>
    <property type="evidence" value="ECO:0007669"/>
    <property type="project" value="TreeGrafter"/>
</dbReference>
<evidence type="ECO:0000256" key="3">
    <source>
        <dbReference type="ARBA" id="ARBA00022801"/>
    </source>
</evidence>
<reference evidence="11 12" key="1">
    <citation type="submission" date="2016-07" db="EMBL/GenBank/DDBJ databases">
        <title>Pervasive Adenine N6-methylation of Active Genes in Fungi.</title>
        <authorList>
            <consortium name="DOE Joint Genome Institute"/>
            <person name="Mondo S.J."/>
            <person name="Dannebaum R.O."/>
            <person name="Kuo R.C."/>
            <person name="Labutti K."/>
            <person name="Haridas S."/>
            <person name="Kuo A."/>
            <person name="Salamov A."/>
            <person name="Ahrendt S.R."/>
            <person name="Lipzen A."/>
            <person name="Sullivan W."/>
            <person name="Andreopoulos W.B."/>
            <person name="Clum A."/>
            <person name="Lindquist E."/>
            <person name="Daum C."/>
            <person name="Ramamoorthy G.K."/>
            <person name="Gryganskyi A."/>
            <person name="Culley D."/>
            <person name="Magnuson J.K."/>
            <person name="James T.Y."/>
            <person name="O'Malley M.A."/>
            <person name="Stajich J.E."/>
            <person name="Spatafora J.W."/>
            <person name="Visel A."/>
            <person name="Grigoriev I.V."/>
        </authorList>
    </citation>
    <scope>NUCLEOTIDE SEQUENCE [LARGE SCALE GENOMIC DNA]</scope>
    <source>
        <strain evidence="11 12">62-1032</strain>
    </source>
</reference>
<feature type="region of interest" description="Disordered" evidence="9">
    <location>
        <begin position="44"/>
        <end position="63"/>
    </location>
</feature>
<keyword evidence="8" id="KW-0234">DNA repair</keyword>
<dbReference type="InterPro" id="IPR004808">
    <property type="entry name" value="AP_endonuc_1"/>
</dbReference>
<dbReference type="SUPFAM" id="SSF56219">
    <property type="entry name" value="DNase I-like"/>
    <property type="match status" value="1"/>
</dbReference>
<dbReference type="CDD" id="cd09087">
    <property type="entry name" value="Ape1-like_AP-endo"/>
    <property type="match status" value="1"/>
</dbReference>
<feature type="domain" description="Endonuclease/exonuclease/phosphatase" evidence="10">
    <location>
        <begin position="423"/>
        <end position="672"/>
    </location>
</feature>
<feature type="binding site" evidence="6">
    <location>
        <position position="424"/>
    </location>
    <ligand>
        <name>Mg(2+)</name>
        <dbReference type="ChEBI" id="CHEBI:18420"/>
        <label>1</label>
    </ligand>
</feature>
<dbReference type="NCBIfam" id="TIGR00633">
    <property type="entry name" value="xth"/>
    <property type="match status" value="1"/>
</dbReference>
<evidence type="ECO:0000256" key="6">
    <source>
        <dbReference type="PIRSR" id="PIRSR604808-2"/>
    </source>
</evidence>
<keyword evidence="11" id="KW-0269">Exonuclease</keyword>
<sequence>MPTRFLVFDEPPRSEYCVAVQDGRAAHSYTVREEDYTFQAALSTFKRPPSPRPAPIPPPDSQLFDHDTSAEDHYATFGPGQTGDWGEEEEEEEQEDATGDFRAAGQGTRTDDGTEDMDLVDSRLHGFLPPPTQDPHALSQLRSQHHFQSQSRTFDISARPETQPTFLGSQEMSMVSVGAPPRFDWHKWDLVRFDNLRGLLQNKPRGGKQLKVSVLAVIMDIRPMREVGAGKHVAEWDLEDPTGQIVKFSLWGSGGDELSSHVRREDVVWIGDCRLSEYQGRLQLSATYTSGQGKPDRWGLQVCWRGNVVTDDDHQHRFHEGFRDQGLFSTPLQPLLPLRLRPFTRPITVMPPKASKRKVDVDSDAEVSSHSESEQIKKPAAKKSKAKEPVKPLDASLPHNTTFPKDLQPFPTKAEGSVRLSAWNVCGIKACDKKGFRSYLEAEDADIIILTETKSVDPQIKELDDRYEHRYWGTDPKKGYAGTAVLSKIKPVSVVFGLPGTKEPQANSAGRCVTLEFENSYVVGTYVPNAGAKLANLDKKEAWNEAFEAYLRELDAKKAVIWGGDLNVVPTETDVRNWKTNYNKTAGATQQEIDGFEKQLNPSAESGHKPLKDAWRQLHPDAVGYYTYFSARFQCREKGIGWRLDSFVVSERLMEKVKQCEIRLEIYGASDHVPVVLDIEGPL</sequence>
<feature type="site" description="Important for catalytic activity" evidence="7">
    <location>
        <position position="645"/>
    </location>
</feature>
<comment type="similarity">
    <text evidence="1 8">Belongs to the DNA repair enzymes AP/ExoA family.</text>
</comment>
<feature type="active site" description="Proton donor/acceptor" evidence="5">
    <location>
        <position position="565"/>
    </location>
</feature>
<dbReference type="InParanoid" id="A0A1Y2DJN0"/>
<comment type="cofactor">
    <cofactor evidence="6 8">
        <name>Mg(2+)</name>
        <dbReference type="ChEBI" id="CHEBI:18420"/>
    </cofactor>
    <cofactor evidence="6 8">
        <name>Mn(2+)</name>
        <dbReference type="ChEBI" id="CHEBI:29035"/>
    </cofactor>
    <text evidence="6 8">Probably binds two magnesium or manganese ions per subunit.</text>
</comment>
<feature type="binding site" evidence="6">
    <location>
        <position position="565"/>
    </location>
    <ligand>
        <name>Mg(2+)</name>
        <dbReference type="ChEBI" id="CHEBI:18420"/>
        <label>1</label>
    </ligand>
</feature>
<dbReference type="AlphaFoldDB" id="A0A1Y2DJN0"/>
<feature type="active site" evidence="5">
    <location>
        <position position="526"/>
    </location>
</feature>
<dbReference type="InterPro" id="IPR012340">
    <property type="entry name" value="NA-bd_OB-fold"/>
</dbReference>
<dbReference type="PANTHER" id="PTHR22748">
    <property type="entry name" value="AP ENDONUCLEASE"/>
    <property type="match status" value="1"/>
</dbReference>
<dbReference type="InterPro" id="IPR036691">
    <property type="entry name" value="Endo/exonu/phosph_ase_sf"/>
</dbReference>
<feature type="site" description="Transition state stabilizer" evidence="7">
    <location>
        <position position="567"/>
    </location>
</feature>
<keyword evidence="4 6" id="KW-0460">Magnesium</keyword>
<proteinExistence type="inferred from homology"/>
<dbReference type="PANTHER" id="PTHR22748:SF6">
    <property type="entry name" value="DNA-(APURINIC OR APYRIMIDINIC SITE) ENDONUCLEASE"/>
    <property type="match status" value="1"/>
</dbReference>
<evidence type="ECO:0000256" key="1">
    <source>
        <dbReference type="ARBA" id="ARBA00007092"/>
    </source>
</evidence>
<feature type="region of interest" description="Disordered" evidence="9">
    <location>
        <begin position="349"/>
        <end position="409"/>
    </location>
</feature>
<keyword evidence="11" id="KW-0255">Endonuclease</keyword>
<evidence type="ECO:0000313" key="12">
    <source>
        <dbReference type="Proteomes" id="UP000193467"/>
    </source>
</evidence>
<dbReference type="Gene3D" id="3.60.10.10">
    <property type="entry name" value="Endonuclease/exonuclease/phosphatase"/>
    <property type="match status" value="1"/>
</dbReference>
<evidence type="ECO:0000256" key="8">
    <source>
        <dbReference type="RuleBase" id="RU362131"/>
    </source>
</evidence>
<keyword evidence="3" id="KW-0378">Hydrolase</keyword>
<organism evidence="11 12">
    <name type="scientific">Leucosporidium creatinivorum</name>
    <dbReference type="NCBI Taxonomy" id="106004"/>
    <lineage>
        <taxon>Eukaryota</taxon>
        <taxon>Fungi</taxon>
        <taxon>Dikarya</taxon>
        <taxon>Basidiomycota</taxon>
        <taxon>Pucciniomycotina</taxon>
        <taxon>Microbotryomycetes</taxon>
        <taxon>Leucosporidiales</taxon>
        <taxon>Leucosporidium</taxon>
    </lineage>
</organism>
<dbReference type="Proteomes" id="UP000193467">
    <property type="component" value="Unassembled WGS sequence"/>
</dbReference>
<feature type="compositionally biased region" description="Acidic residues" evidence="9">
    <location>
        <begin position="85"/>
        <end position="98"/>
    </location>
</feature>
<dbReference type="GO" id="GO:0003906">
    <property type="term" value="F:DNA-(apurinic or apyrimidinic site) endonuclease activity"/>
    <property type="evidence" value="ECO:0007669"/>
    <property type="project" value="TreeGrafter"/>
</dbReference>
<name>A0A1Y2DJN0_9BASI</name>
<feature type="binding site" evidence="6">
    <location>
        <position position="452"/>
    </location>
    <ligand>
        <name>Mg(2+)</name>
        <dbReference type="ChEBI" id="CHEBI:18420"/>
        <label>1</label>
    </ligand>
</feature>
<keyword evidence="12" id="KW-1185">Reference proteome</keyword>
<dbReference type="GO" id="GO:0046872">
    <property type="term" value="F:metal ion binding"/>
    <property type="evidence" value="ECO:0007669"/>
    <property type="project" value="UniProtKB-KW"/>
</dbReference>
<keyword evidence="11" id="KW-0540">Nuclease</keyword>